<keyword evidence="4" id="KW-1185">Reference proteome</keyword>
<dbReference type="Pfam" id="PF13248">
    <property type="entry name" value="Zn_ribbon_3"/>
    <property type="match status" value="1"/>
</dbReference>
<sequence length="136" mass="15251">MKSIKPGRGPSALGLFGSIAAVILGLFWIISAIRMGAPVTLWMFGVVFIIIAIAQGVFHYTNAVGKNRMSLYDITNSYEEEDPIERYIKHDKPYQDFEKTKSYSTDEMKFCPYCGASVKRDFTFCPNCGRDISGDI</sequence>
<dbReference type="RefSeq" id="WP_035380840.1">
    <property type="nucleotide sequence ID" value="NZ_AZQP01000038.1"/>
</dbReference>
<accession>A0A017RV53</accession>
<evidence type="ECO:0000256" key="1">
    <source>
        <dbReference type="SAM" id="Phobius"/>
    </source>
</evidence>
<name>A0A017RV53_9CLOT</name>
<dbReference type="STRING" id="1403537.Q428_11400"/>
<protein>
    <submittedName>
        <fullName evidence="3">Membrane protein</fullName>
    </submittedName>
</protein>
<evidence type="ECO:0000313" key="4">
    <source>
        <dbReference type="Proteomes" id="UP000019681"/>
    </source>
</evidence>
<keyword evidence="1" id="KW-1133">Transmembrane helix</keyword>
<keyword evidence="1" id="KW-0812">Transmembrane</keyword>
<evidence type="ECO:0000259" key="2">
    <source>
        <dbReference type="Pfam" id="PF13248"/>
    </source>
</evidence>
<comment type="caution">
    <text evidence="3">The sequence shown here is derived from an EMBL/GenBank/DDBJ whole genome shotgun (WGS) entry which is preliminary data.</text>
</comment>
<feature type="transmembrane region" description="Helical" evidence="1">
    <location>
        <begin position="12"/>
        <end position="33"/>
    </location>
</feature>
<evidence type="ECO:0000313" key="3">
    <source>
        <dbReference type="EMBL" id="EYE87795.1"/>
    </source>
</evidence>
<gene>
    <name evidence="3" type="ORF">Q428_11400</name>
</gene>
<dbReference type="InterPro" id="IPR059113">
    <property type="entry name" value="Znf_ribbon"/>
</dbReference>
<dbReference type="OrthoDB" id="122883at2"/>
<dbReference type="Proteomes" id="UP000019681">
    <property type="component" value="Unassembled WGS sequence"/>
</dbReference>
<dbReference type="EMBL" id="AZQP01000038">
    <property type="protein sequence ID" value="EYE87795.1"/>
    <property type="molecule type" value="Genomic_DNA"/>
</dbReference>
<feature type="domain" description="Putative zinc-ribbon" evidence="2">
    <location>
        <begin position="108"/>
        <end position="132"/>
    </location>
</feature>
<organism evidence="3 4">
    <name type="scientific">Fervidicella metallireducens AeB</name>
    <dbReference type="NCBI Taxonomy" id="1403537"/>
    <lineage>
        <taxon>Bacteria</taxon>
        <taxon>Bacillati</taxon>
        <taxon>Bacillota</taxon>
        <taxon>Clostridia</taxon>
        <taxon>Eubacteriales</taxon>
        <taxon>Clostridiaceae</taxon>
        <taxon>Fervidicella</taxon>
    </lineage>
</organism>
<feature type="transmembrane region" description="Helical" evidence="1">
    <location>
        <begin position="39"/>
        <end position="60"/>
    </location>
</feature>
<proteinExistence type="predicted"/>
<dbReference type="AlphaFoldDB" id="A0A017RV53"/>
<reference evidence="3 4" key="1">
    <citation type="journal article" date="2014" name="Genome Announc.">
        <title>Draft Genome Sequence of Fervidicella metallireducens Strain AeBT, an Iron-Reducing Thermoanaerobe from the Great Artesian Basin.</title>
        <authorList>
            <person name="Patel B.K."/>
        </authorList>
    </citation>
    <scope>NUCLEOTIDE SEQUENCE [LARGE SCALE GENOMIC DNA]</scope>
    <source>
        <strain evidence="3 4">AeB</strain>
    </source>
</reference>
<keyword evidence="1" id="KW-0472">Membrane</keyword>